<dbReference type="SUPFAM" id="SSF57903">
    <property type="entry name" value="FYVE/PHD zinc finger"/>
    <property type="match status" value="1"/>
</dbReference>
<keyword evidence="2 4" id="KW-0863">Zinc-finger</keyword>
<organism evidence="7 8">
    <name type="scientific">Aphanomyces euteiches</name>
    <dbReference type="NCBI Taxonomy" id="100861"/>
    <lineage>
        <taxon>Eukaryota</taxon>
        <taxon>Sar</taxon>
        <taxon>Stramenopiles</taxon>
        <taxon>Oomycota</taxon>
        <taxon>Saprolegniomycetes</taxon>
        <taxon>Saprolegniales</taxon>
        <taxon>Verrucalvaceae</taxon>
        <taxon>Aphanomyces</taxon>
    </lineage>
</organism>
<dbReference type="VEuPathDB" id="FungiDB:AeMF1_010532"/>
<evidence type="ECO:0000313" key="8">
    <source>
        <dbReference type="Proteomes" id="UP000481153"/>
    </source>
</evidence>
<gene>
    <name evidence="7" type="ORF">Ae201684_008265</name>
</gene>
<dbReference type="Gene3D" id="3.30.40.10">
    <property type="entry name" value="Zinc/RING finger domain, C3HC4 (zinc finger)"/>
    <property type="match status" value="1"/>
</dbReference>
<name>A0A6G0X540_9STRA</name>
<sequence length="417" mass="46766">MAPSPLPLPTTFFESRSLHADDAKACISLGEQTSVEVIRHSQLEGGPIQWSFDSEDSNVQVYSGVDPTAPCRVQTFCAVSLVRGSIDDVATLFHAGTTEECREQAQRFAYSSVDAALLHTLAMPSQATPRHTTAIKWLALNILPASKTRDCVYVESTHDFERHGRRGWVRSLKSIKISTCPDLKHNFQLVRCSIHRAGLVCLETDVPGVLHITQLMQVNLESKFPSVVQATALRRFVRHLGLLQTALWESKLALHPLLPDHKLVPHSTRGHCYICQRKFNSVVFQTKQSCRLCGQVVCANCSKEWNTLVRGGSPTALRACCACMKHTVVDVSQAVIPVLLEKPRQLMLVRRADANNPRTRRPESIAPHPWRPEGTTPRPRCSSMPTWYSTKPQDGCRDIVRLRSSLKETRKDVLQWR</sequence>
<dbReference type="InterPro" id="IPR013083">
    <property type="entry name" value="Znf_RING/FYVE/PHD"/>
</dbReference>
<dbReference type="EMBL" id="VJMJ01000101">
    <property type="protein sequence ID" value="KAF0735050.1"/>
    <property type="molecule type" value="Genomic_DNA"/>
</dbReference>
<dbReference type="PROSITE" id="PS50178">
    <property type="entry name" value="ZF_FYVE"/>
    <property type="match status" value="1"/>
</dbReference>
<dbReference type="PANTHER" id="PTHR13510:SF44">
    <property type="entry name" value="RABENOSYN-5"/>
    <property type="match status" value="1"/>
</dbReference>
<comment type="caution">
    <text evidence="7">The sequence shown here is derived from an EMBL/GenBank/DDBJ whole genome shotgun (WGS) entry which is preliminary data.</text>
</comment>
<evidence type="ECO:0000256" key="4">
    <source>
        <dbReference type="PROSITE-ProRule" id="PRU00091"/>
    </source>
</evidence>
<feature type="domain" description="FYVE-type" evidence="6">
    <location>
        <begin position="266"/>
        <end position="328"/>
    </location>
</feature>
<dbReference type="InterPro" id="IPR011011">
    <property type="entry name" value="Znf_FYVE_PHD"/>
</dbReference>
<evidence type="ECO:0000313" key="7">
    <source>
        <dbReference type="EMBL" id="KAF0735050.1"/>
    </source>
</evidence>
<evidence type="ECO:0000256" key="3">
    <source>
        <dbReference type="ARBA" id="ARBA00022833"/>
    </source>
</evidence>
<dbReference type="CDD" id="cd00065">
    <property type="entry name" value="FYVE_like_SF"/>
    <property type="match status" value="1"/>
</dbReference>
<evidence type="ECO:0000256" key="1">
    <source>
        <dbReference type="ARBA" id="ARBA00022723"/>
    </source>
</evidence>
<dbReference type="SUPFAM" id="SSF55961">
    <property type="entry name" value="Bet v1-like"/>
    <property type="match status" value="1"/>
</dbReference>
<dbReference type="SMART" id="SM00064">
    <property type="entry name" value="FYVE"/>
    <property type="match status" value="1"/>
</dbReference>
<dbReference type="Pfam" id="PF01363">
    <property type="entry name" value="FYVE"/>
    <property type="match status" value="1"/>
</dbReference>
<dbReference type="AlphaFoldDB" id="A0A6G0X540"/>
<keyword evidence="8" id="KW-1185">Reference proteome</keyword>
<feature type="region of interest" description="Disordered" evidence="5">
    <location>
        <begin position="354"/>
        <end position="391"/>
    </location>
</feature>
<evidence type="ECO:0000259" key="6">
    <source>
        <dbReference type="PROSITE" id="PS50178"/>
    </source>
</evidence>
<dbReference type="GO" id="GO:0008270">
    <property type="term" value="F:zinc ion binding"/>
    <property type="evidence" value="ECO:0007669"/>
    <property type="project" value="UniProtKB-KW"/>
</dbReference>
<protein>
    <recommendedName>
        <fullName evidence="6">FYVE-type domain-containing protein</fullName>
    </recommendedName>
</protein>
<evidence type="ECO:0000256" key="5">
    <source>
        <dbReference type="SAM" id="MobiDB-lite"/>
    </source>
</evidence>
<dbReference type="Proteomes" id="UP000481153">
    <property type="component" value="Unassembled WGS sequence"/>
</dbReference>
<keyword evidence="3" id="KW-0862">Zinc</keyword>
<dbReference type="InterPro" id="IPR023393">
    <property type="entry name" value="START-like_dom_sf"/>
</dbReference>
<dbReference type="PANTHER" id="PTHR13510">
    <property type="entry name" value="FYVE-FINGER-CONTAINING RAB5 EFFECTOR PROTEIN RABENOSYN-5-RELATED"/>
    <property type="match status" value="1"/>
</dbReference>
<accession>A0A6G0X540</accession>
<dbReference type="Gene3D" id="3.30.530.20">
    <property type="match status" value="1"/>
</dbReference>
<proteinExistence type="predicted"/>
<dbReference type="InterPro" id="IPR052727">
    <property type="entry name" value="Rab4/Rab5_effector"/>
</dbReference>
<keyword evidence="1" id="KW-0479">Metal-binding</keyword>
<reference evidence="7 8" key="1">
    <citation type="submission" date="2019-07" db="EMBL/GenBank/DDBJ databases">
        <title>Genomics analysis of Aphanomyces spp. identifies a new class of oomycete effector associated with host adaptation.</title>
        <authorList>
            <person name="Gaulin E."/>
        </authorList>
    </citation>
    <scope>NUCLEOTIDE SEQUENCE [LARGE SCALE GENOMIC DNA]</scope>
    <source>
        <strain evidence="7 8">ATCC 201684</strain>
    </source>
</reference>
<dbReference type="InterPro" id="IPR017455">
    <property type="entry name" value="Znf_FYVE-rel"/>
</dbReference>
<evidence type="ECO:0000256" key="2">
    <source>
        <dbReference type="ARBA" id="ARBA00022771"/>
    </source>
</evidence>
<dbReference type="InterPro" id="IPR000306">
    <property type="entry name" value="Znf_FYVE"/>
</dbReference>